<dbReference type="CDD" id="cd06503">
    <property type="entry name" value="ATP-synt_Fo_b"/>
    <property type="match status" value="1"/>
</dbReference>
<keyword evidence="8 14" id="KW-1133">Transmembrane helix</keyword>
<evidence type="ECO:0000256" key="8">
    <source>
        <dbReference type="ARBA" id="ARBA00022989"/>
    </source>
</evidence>
<dbReference type="PANTHER" id="PTHR33445:SF1">
    <property type="entry name" value="ATP SYNTHASE SUBUNIT B"/>
    <property type="match status" value="1"/>
</dbReference>
<feature type="compositionally biased region" description="Basic and acidic residues" evidence="16">
    <location>
        <begin position="82"/>
        <end position="114"/>
    </location>
</feature>
<name>A0ABU4EVE5_WILMA</name>
<keyword evidence="6 14" id="KW-0812">Transmembrane</keyword>
<dbReference type="SUPFAM" id="SSF81573">
    <property type="entry name" value="F1F0 ATP synthase subunit B, membrane domain"/>
    <property type="match status" value="1"/>
</dbReference>
<keyword evidence="9 14" id="KW-0406">Ion transport</keyword>
<evidence type="ECO:0000256" key="3">
    <source>
        <dbReference type="ARBA" id="ARBA00022448"/>
    </source>
</evidence>
<evidence type="ECO:0000256" key="10">
    <source>
        <dbReference type="ARBA" id="ARBA00023136"/>
    </source>
</evidence>
<evidence type="ECO:0000313" key="17">
    <source>
        <dbReference type="EMBL" id="MDV7133931.1"/>
    </source>
</evidence>
<comment type="caution">
    <text evidence="17">The sequence shown here is derived from an EMBL/GenBank/DDBJ whole genome shotgun (WGS) entry which is preliminary data.</text>
</comment>
<dbReference type="InterPro" id="IPR050059">
    <property type="entry name" value="ATP_synthase_B_chain"/>
</dbReference>
<evidence type="ECO:0000256" key="14">
    <source>
        <dbReference type="HAMAP-Rule" id="MF_01398"/>
    </source>
</evidence>
<protein>
    <recommendedName>
        <fullName evidence="14">ATP synthase subunit b</fullName>
    </recommendedName>
    <alternativeName>
        <fullName evidence="14">ATP synthase F(0) sector subunit b</fullName>
    </alternativeName>
    <alternativeName>
        <fullName evidence="14">ATPase subunit I</fullName>
    </alternativeName>
    <alternativeName>
        <fullName evidence="14">F-type ATPase subunit b</fullName>
        <shortName evidence="14">F-ATPase subunit b</shortName>
    </alternativeName>
</protein>
<dbReference type="PANTHER" id="PTHR33445">
    <property type="entry name" value="ATP SYNTHASE SUBUNIT B', CHLOROPLASTIC"/>
    <property type="match status" value="1"/>
</dbReference>
<evidence type="ECO:0000256" key="15">
    <source>
        <dbReference type="RuleBase" id="RU003848"/>
    </source>
</evidence>
<dbReference type="NCBIfam" id="TIGR01144">
    <property type="entry name" value="ATP_synt_b"/>
    <property type="match status" value="1"/>
</dbReference>
<dbReference type="RefSeq" id="WP_317712947.1">
    <property type="nucleotide sequence ID" value="NZ_JAWLUM010000002.1"/>
</dbReference>
<evidence type="ECO:0000256" key="1">
    <source>
        <dbReference type="ARBA" id="ARBA00004162"/>
    </source>
</evidence>
<keyword evidence="7 14" id="KW-0375">Hydrogen ion transport</keyword>
<feature type="region of interest" description="Disordered" evidence="16">
    <location>
        <begin position="82"/>
        <end position="124"/>
    </location>
</feature>
<evidence type="ECO:0000256" key="11">
    <source>
        <dbReference type="ARBA" id="ARBA00023310"/>
    </source>
</evidence>
<evidence type="ECO:0000256" key="7">
    <source>
        <dbReference type="ARBA" id="ARBA00022781"/>
    </source>
</evidence>
<dbReference type="Pfam" id="PF00430">
    <property type="entry name" value="ATP-synt_B"/>
    <property type="match status" value="1"/>
</dbReference>
<dbReference type="EMBL" id="JAWLUM010000002">
    <property type="protein sequence ID" value="MDV7133931.1"/>
    <property type="molecule type" value="Genomic_DNA"/>
</dbReference>
<dbReference type="InterPro" id="IPR005864">
    <property type="entry name" value="ATP_synth_F0_bsu_bac"/>
</dbReference>
<evidence type="ECO:0000256" key="6">
    <source>
        <dbReference type="ARBA" id="ARBA00022692"/>
    </source>
</evidence>
<dbReference type="InterPro" id="IPR002146">
    <property type="entry name" value="ATP_synth_b/b'su_bac/chlpt"/>
</dbReference>
<keyword evidence="11 14" id="KW-0066">ATP synthesis</keyword>
<sequence>MDLAAENFLIPNGTFFVVLLIFIIVLVVLGKFIVPPIRQVLEEREALVAKTNEDNKAAAKSFEDAESEYRSAMKGARVEATGIRDEARAKGNENLEEMRRRATEESDAVQRETSEQLAAEGQRAAAEARAELGRLSSGLASRVLGFDVSSDPKLSASLDRVSATEGEKTGTVN</sequence>
<dbReference type="HAMAP" id="MF_01398">
    <property type="entry name" value="ATP_synth_b_bprime"/>
    <property type="match status" value="1"/>
</dbReference>
<keyword evidence="5 14" id="KW-0138">CF(0)</keyword>
<keyword evidence="18" id="KW-1185">Reference proteome</keyword>
<evidence type="ECO:0000256" key="2">
    <source>
        <dbReference type="ARBA" id="ARBA00005513"/>
    </source>
</evidence>
<feature type="transmembrane region" description="Helical" evidence="14">
    <location>
        <begin position="15"/>
        <end position="34"/>
    </location>
</feature>
<keyword evidence="3 14" id="KW-0813">Transport</keyword>
<evidence type="ECO:0000256" key="12">
    <source>
        <dbReference type="ARBA" id="ARBA00025198"/>
    </source>
</evidence>
<comment type="similarity">
    <text evidence="2 14 15">Belongs to the ATPase B chain family.</text>
</comment>
<feature type="region of interest" description="Disordered" evidence="16">
    <location>
        <begin position="149"/>
        <end position="173"/>
    </location>
</feature>
<evidence type="ECO:0000256" key="13">
    <source>
        <dbReference type="ARBA" id="ARBA00025830"/>
    </source>
</evidence>
<evidence type="ECO:0000256" key="5">
    <source>
        <dbReference type="ARBA" id="ARBA00022547"/>
    </source>
</evidence>
<evidence type="ECO:0000313" key="18">
    <source>
        <dbReference type="Proteomes" id="UP001185792"/>
    </source>
</evidence>
<keyword evidence="10 14" id="KW-0472">Membrane</keyword>
<organism evidence="17 18">
    <name type="scientific">Williamsia marianensis</name>
    <dbReference type="NCBI Taxonomy" id="85044"/>
    <lineage>
        <taxon>Bacteria</taxon>
        <taxon>Bacillati</taxon>
        <taxon>Actinomycetota</taxon>
        <taxon>Actinomycetes</taxon>
        <taxon>Mycobacteriales</taxon>
        <taxon>Nocardiaceae</taxon>
        <taxon>Williamsia</taxon>
    </lineage>
</organism>
<dbReference type="Proteomes" id="UP001185792">
    <property type="component" value="Unassembled WGS sequence"/>
</dbReference>
<dbReference type="NCBIfam" id="NF004412">
    <property type="entry name" value="PRK05759.1-3"/>
    <property type="match status" value="1"/>
</dbReference>
<comment type="subunit">
    <text evidence="13 14">F-type ATPases have 2 components, F(1) - the catalytic core - and F(0) - the membrane proton channel. F(1) has five subunits: alpha(3), beta(3), gamma(1), delta(1), epsilon(1). F(0) has three main subunits: a(1), b(2) and c(10-14). The alpha and beta chains form an alternating ring which encloses part of the gamma chain. F(1) is attached to F(0) by a central stalk formed by the gamma and epsilon chains, while a peripheral stalk is formed by the delta and b chains.</text>
</comment>
<reference evidence="17 18" key="1">
    <citation type="submission" date="2023-10" db="EMBL/GenBank/DDBJ databases">
        <title>Development of a sustainable strategy for remediation of hydrocarbon-contaminated territories based on the waste exchange concept.</title>
        <authorList>
            <person name="Krivoruchko A."/>
        </authorList>
    </citation>
    <scope>NUCLEOTIDE SEQUENCE [LARGE SCALE GENOMIC DNA]</scope>
    <source>
        <strain evidence="17 18">IEGM 1236</strain>
    </source>
</reference>
<comment type="subcellular location">
    <subcellularLocation>
        <location evidence="1 14">Cell membrane</location>
        <topology evidence="1 14">Single-pass membrane protein</topology>
    </subcellularLocation>
</comment>
<evidence type="ECO:0000256" key="16">
    <source>
        <dbReference type="SAM" id="MobiDB-lite"/>
    </source>
</evidence>
<comment type="function">
    <text evidence="14">Component of the F(0) channel, it forms part of the peripheral stalk, linking F(1) to F(0).</text>
</comment>
<proteinExistence type="inferred from homology"/>
<keyword evidence="4 14" id="KW-1003">Cell membrane</keyword>
<evidence type="ECO:0000256" key="4">
    <source>
        <dbReference type="ARBA" id="ARBA00022475"/>
    </source>
</evidence>
<feature type="compositionally biased region" description="Low complexity" evidence="16">
    <location>
        <begin position="115"/>
        <end position="124"/>
    </location>
</feature>
<accession>A0ABU4EVE5</accession>
<dbReference type="InterPro" id="IPR028987">
    <property type="entry name" value="ATP_synth_B-like_membr_sf"/>
</dbReference>
<evidence type="ECO:0000256" key="9">
    <source>
        <dbReference type="ARBA" id="ARBA00023065"/>
    </source>
</evidence>
<gene>
    <name evidence="14" type="primary">atpF</name>
    <name evidence="17" type="ORF">R4198_09500</name>
</gene>
<comment type="function">
    <text evidence="12 14">F(1)F(0) ATP synthase produces ATP from ADP in the presence of a proton or sodium gradient. F-type ATPases consist of two structural domains, F(1) containing the extramembraneous catalytic core and F(0) containing the membrane proton channel, linked together by a central stalk and a peripheral stalk. During catalysis, ATP synthesis in the catalytic domain of F(1) is coupled via a rotary mechanism of the central stalk subunits to proton translocation.</text>
</comment>